<accession>A0A7I8KYA0</accession>
<feature type="compositionally biased region" description="Basic residues" evidence="3">
    <location>
        <begin position="550"/>
        <end position="572"/>
    </location>
</feature>
<feature type="region of interest" description="Disordered" evidence="3">
    <location>
        <begin position="544"/>
        <end position="579"/>
    </location>
</feature>
<dbReference type="Pfam" id="PF08628">
    <property type="entry name" value="Nexin_C"/>
    <property type="match status" value="1"/>
</dbReference>
<evidence type="ECO:0000256" key="4">
    <source>
        <dbReference type="SAM" id="Phobius"/>
    </source>
</evidence>
<dbReference type="OrthoDB" id="120967at2759"/>
<dbReference type="Proteomes" id="UP000663760">
    <property type="component" value="Chromosome 9"/>
</dbReference>
<dbReference type="PANTHER" id="PTHR22999:SF28">
    <property type="entry name" value="PHOX (PX) DOMAIN-CONTAINING PROTEIN"/>
    <property type="match status" value="1"/>
</dbReference>
<dbReference type="InterPro" id="IPR051837">
    <property type="entry name" value="SortingNexin/PXDomain-PKLike"/>
</dbReference>
<evidence type="ECO:0000313" key="8">
    <source>
        <dbReference type="Proteomes" id="UP000663760"/>
    </source>
</evidence>
<dbReference type="SMART" id="SM00313">
    <property type="entry name" value="PXA"/>
    <property type="match status" value="1"/>
</dbReference>
<name>A0A7I8KYA0_SPIIN</name>
<comment type="subcellular location">
    <subcellularLocation>
        <location evidence="1">Cytoplasm</location>
    </subcellularLocation>
</comment>
<feature type="compositionally biased region" description="Acidic residues" evidence="3">
    <location>
        <begin position="494"/>
        <end position="509"/>
    </location>
</feature>
<reference evidence="7" key="1">
    <citation type="submission" date="2020-02" db="EMBL/GenBank/DDBJ databases">
        <authorList>
            <person name="Scholz U."/>
            <person name="Mascher M."/>
            <person name="Fiebig A."/>
        </authorList>
    </citation>
    <scope>NUCLEOTIDE SEQUENCE</scope>
</reference>
<keyword evidence="8" id="KW-1185">Reference proteome</keyword>
<keyword evidence="2" id="KW-0963">Cytoplasm</keyword>
<feature type="compositionally biased region" description="Basic and acidic residues" evidence="3">
    <location>
        <begin position="857"/>
        <end position="866"/>
    </location>
</feature>
<gene>
    <name evidence="7" type="ORF">SI8410_09013408</name>
</gene>
<dbReference type="Gene3D" id="3.30.1520.10">
    <property type="entry name" value="Phox-like domain"/>
    <property type="match status" value="1"/>
</dbReference>
<feature type="region of interest" description="Disordered" evidence="3">
    <location>
        <begin position="473"/>
        <end position="531"/>
    </location>
</feature>
<dbReference type="Pfam" id="PF00787">
    <property type="entry name" value="PX"/>
    <property type="match status" value="1"/>
</dbReference>
<evidence type="ECO:0000259" key="6">
    <source>
        <dbReference type="PROSITE" id="PS51207"/>
    </source>
</evidence>
<dbReference type="GO" id="GO:0005768">
    <property type="term" value="C:endosome"/>
    <property type="evidence" value="ECO:0007669"/>
    <property type="project" value="UniProtKB-ARBA"/>
</dbReference>
<dbReference type="PROSITE" id="PS51207">
    <property type="entry name" value="PXA"/>
    <property type="match status" value="1"/>
</dbReference>
<feature type="domain" description="PXA" evidence="6">
    <location>
        <begin position="104"/>
        <end position="287"/>
    </location>
</feature>
<dbReference type="SUPFAM" id="SSF64268">
    <property type="entry name" value="PX domain"/>
    <property type="match status" value="1"/>
</dbReference>
<keyword evidence="4" id="KW-1133">Transmembrane helix</keyword>
<dbReference type="EMBL" id="LR746272">
    <property type="protein sequence ID" value="CAA7402730.1"/>
    <property type="molecule type" value="Genomic_DNA"/>
</dbReference>
<feature type="transmembrane region" description="Helical" evidence="4">
    <location>
        <begin position="20"/>
        <end position="42"/>
    </location>
</feature>
<feature type="region of interest" description="Disordered" evidence="3">
    <location>
        <begin position="992"/>
        <end position="1011"/>
    </location>
</feature>
<evidence type="ECO:0000313" key="7">
    <source>
        <dbReference type="EMBL" id="CAA7402730.1"/>
    </source>
</evidence>
<feature type="region of interest" description="Disordered" evidence="3">
    <location>
        <begin position="843"/>
        <end position="899"/>
    </location>
</feature>
<dbReference type="InterPro" id="IPR036871">
    <property type="entry name" value="PX_dom_sf"/>
</dbReference>
<dbReference type="Pfam" id="PF02194">
    <property type="entry name" value="PXA"/>
    <property type="match status" value="1"/>
</dbReference>
<feature type="domain" description="PX" evidence="5">
    <location>
        <begin position="654"/>
        <end position="766"/>
    </location>
</feature>
<evidence type="ECO:0000256" key="1">
    <source>
        <dbReference type="ARBA" id="ARBA00004496"/>
    </source>
</evidence>
<evidence type="ECO:0000259" key="5">
    <source>
        <dbReference type="PROSITE" id="PS50195"/>
    </source>
</evidence>
<keyword evidence="4" id="KW-0812">Transmembrane</keyword>
<evidence type="ECO:0000256" key="2">
    <source>
        <dbReference type="ARBA" id="ARBA00022490"/>
    </source>
</evidence>
<organism evidence="7 8">
    <name type="scientific">Spirodela intermedia</name>
    <name type="common">Intermediate duckweed</name>
    <dbReference type="NCBI Taxonomy" id="51605"/>
    <lineage>
        <taxon>Eukaryota</taxon>
        <taxon>Viridiplantae</taxon>
        <taxon>Streptophyta</taxon>
        <taxon>Embryophyta</taxon>
        <taxon>Tracheophyta</taxon>
        <taxon>Spermatophyta</taxon>
        <taxon>Magnoliopsida</taxon>
        <taxon>Liliopsida</taxon>
        <taxon>Araceae</taxon>
        <taxon>Lemnoideae</taxon>
        <taxon>Spirodela</taxon>
    </lineage>
</organism>
<protein>
    <submittedName>
        <fullName evidence="7">Uncharacterized protein</fullName>
    </submittedName>
</protein>
<evidence type="ECO:0000256" key="3">
    <source>
        <dbReference type="SAM" id="MobiDB-lite"/>
    </source>
</evidence>
<dbReference type="AlphaFoldDB" id="A0A7I8KYA0"/>
<feature type="region of interest" description="Disordered" evidence="3">
    <location>
        <begin position="406"/>
        <end position="440"/>
    </location>
</feature>
<feature type="region of interest" description="Disordered" evidence="3">
    <location>
        <begin position="67"/>
        <end position="87"/>
    </location>
</feature>
<dbReference type="PANTHER" id="PTHR22999">
    <property type="entry name" value="PX SERINE/THREONINE KINASE PXK"/>
    <property type="match status" value="1"/>
</dbReference>
<feature type="compositionally biased region" description="Basic and acidic residues" evidence="3">
    <location>
        <begin position="406"/>
        <end position="418"/>
    </location>
</feature>
<dbReference type="PROSITE" id="PS50195">
    <property type="entry name" value="PX"/>
    <property type="match status" value="1"/>
</dbReference>
<dbReference type="InterPro" id="IPR003114">
    <property type="entry name" value="Phox_assoc"/>
</dbReference>
<keyword evidence="4" id="KW-0472">Membrane</keyword>
<dbReference type="GO" id="GO:0035091">
    <property type="term" value="F:phosphatidylinositol binding"/>
    <property type="evidence" value="ECO:0007669"/>
    <property type="project" value="InterPro"/>
</dbReference>
<dbReference type="GO" id="GO:0016020">
    <property type="term" value="C:membrane"/>
    <property type="evidence" value="ECO:0007669"/>
    <property type="project" value="UniProtKB-ARBA"/>
</dbReference>
<dbReference type="InterPro" id="IPR001683">
    <property type="entry name" value="PX_dom"/>
</dbReference>
<feature type="compositionally biased region" description="Basic and acidic residues" evidence="3">
    <location>
        <begin position="78"/>
        <end position="87"/>
    </location>
</feature>
<dbReference type="SMART" id="SM00312">
    <property type="entry name" value="PX"/>
    <property type="match status" value="1"/>
</dbReference>
<sequence length="1111" mass="125265">MRTGRHTMRDLLDEAKKRIVLLFVCVVGLSYLMSLTSSSVWVNLPAAASLIIFLRYISFDLDVRRRSSSSNKPASVNETRREKKSAELPKVPIDKLSWRRKVDSPVVEAAIDQFTRHLVSEWVTDLWYARITPDKDGPEELVHIMNNVLGEVSCRAKEINLINLLTRDIIDLFCSHLELYRSTQAKIGKEELGKVSTDHRDAQIKLAMVAENKLHPALASGEAEHKVLQHLATGLISLTFKPEDLHCSFFRYAIRELLACAVIRPVLNLANPRFINEKVESVVTSLSKRTDGIIPVEDMPQRGPSRTHLDHSSGLLEGSSGGVELVQLKHKKHTNSNKAFLPKYSKGADPYLDRGMVPLASGSSNVDEGNTGAHAPRSEWAHMLDVISTRKTRALAPEHFENMWTKGRDYRKKEDESQVAKTNEQNKDPQASGKLDHSKVASKYSANVGILKTRHQGQLSADALSVHGSGNLTSHLSDSLSREKVSRLVSQGDAEVDSESSYQTDDDDGNNVTGLDSPVTRVWDSKDKRNSDVTHIRHPLENFEVSSTKRSSKSRAHHLRIIRSQSGRKKSRSSSQKIPTRLEVERASFLSGDNRYLSEPTKSNVRAEHVVDESEVESWDRFHSGSAASSSMSTEDFRSSSMTSEIFAMEDSFLKLRCEVLGANIVKSGVGTFAVYSIAVTDAANNSWSIKRRFRHFEELHRRLKEFAEYNLHLPPKHFLSSGLEVTVIQERCKLLDKYLKMLLQLPTLSRSIEVWDFLSVDSQTYIFADSFSIIQTLSVDLDYKPYEKGERIQRTEEIVNANLCSNREKLKSTSESSGLPANENSESDTLVFKKTNTQAHLANNSRIAENPLPGKSESDSKKKLQETNPSIKNEKPVKVPVEGADGQQEPSYSALETDTDPTIPIEWIPPNLSMPILDLVDVVFQLQDGGWIRRQVFWIAKQVLQLGMGDAFDDWLIEKIQLLRRGSVMASAIQRVEQILWPDGIFITKHPNRRRPTPVPSPQDERSRRDKAAECLLTDEQRREAARRAEYVHELIVQKAPAALVGLIGRKEYEQCAEDVYYFLQSSVCLKQLAFELLELLLLAAFPELDDVIRQFHEDKDQTPVTKKNP</sequence>
<feature type="compositionally biased region" description="Polar residues" evidence="3">
    <location>
        <begin position="68"/>
        <end position="77"/>
    </location>
</feature>
<proteinExistence type="predicted"/>
<dbReference type="InterPro" id="IPR013937">
    <property type="entry name" value="Sorting_nexin_C"/>
</dbReference>